<dbReference type="InterPro" id="IPR001623">
    <property type="entry name" value="DnaJ_domain"/>
</dbReference>
<feature type="repeat" description="WD" evidence="3">
    <location>
        <begin position="215"/>
        <end position="252"/>
    </location>
</feature>
<feature type="domain" description="J" evidence="5">
    <location>
        <begin position="516"/>
        <end position="572"/>
    </location>
</feature>
<dbReference type="EMBL" id="AP018174">
    <property type="protein sequence ID" value="BAY19311.1"/>
    <property type="molecule type" value="Genomic_DNA"/>
</dbReference>
<evidence type="ECO:0000256" key="1">
    <source>
        <dbReference type="ARBA" id="ARBA00022574"/>
    </source>
</evidence>
<dbReference type="PROSITE" id="PS50082">
    <property type="entry name" value="WD_REPEATS_2"/>
    <property type="match status" value="7"/>
</dbReference>
<dbReference type="PROSITE" id="PS50076">
    <property type="entry name" value="DNAJ_2"/>
    <property type="match status" value="1"/>
</dbReference>
<dbReference type="PRINTS" id="PR00320">
    <property type="entry name" value="GPROTEINBRPT"/>
</dbReference>
<keyword evidence="4" id="KW-0472">Membrane</keyword>
<dbReference type="InterPro" id="IPR036322">
    <property type="entry name" value="WD40_repeat_dom_sf"/>
</dbReference>
<proteinExistence type="predicted"/>
<feature type="repeat" description="WD" evidence="3">
    <location>
        <begin position="389"/>
        <end position="430"/>
    </location>
</feature>
<evidence type="ECO:0000256" key="3">
    <source>
        <dbReference type="PROSITE-ProRule" id="PRU00221"/>
    </source>
</evidence>
<feature type="repeat" description="WD" evidence="3">
    <location>
        <begin position="305"/>
        <end position="336"/>
    </location>
</feature>
<feature type="repeat" description="WD" evidence="3">
    <location>
        <begin position="257"/>
        <end position="298"/>
    </location>
</feature>
<dbReference type="InterPro" id="IPR019775">
    <property type="entry name" value="WD40_repeat_CS"/>
</dbReference>
<keyword evidence="4" id="KW-1133">Transmembrane helix</keyword>
<dbReference type="InterPro" id="IPR001680">
    <property type="entry name" value="WD40_rpt"/>
</dbReference>
<feature type="transmembrane region" description="Helical" evidence="4">
    <location>
        <begin position="100"/>
        <end position="124"/>
    </location>
</feature>
<organism evidence="6 7">
    <name type="scientific">Anabaenopsis circularis NIES-21</name>
    <dbReference type="NCBI Taxonomy" id="1085406"/>
    <lineage>
        <taxon>Bacteria</taxon>
        <taxon>Bacillati</taxon>
        <taxon>Cyanobacteriota</taxon>
        <taxon>Cyanophyceae</taxon>
        <taxon>Nostocales</taxon>
        <taxon>Nodulariaceae</taxon>
        <taxon>Anabaenopsis</taxon>
    </lineage>
</organism>
<keyword evidence="1 3" id="KW-0853">WD repeat</keyword>
<reference evidence="6 7" key="1">
    <citation type="submission" date="2017-06" db="EMBL/GenBank/DDBJ databases">
        <title>Genome sequencing of cyanobaciteial culture collection at National Institute for Environmental Studies (NIES).</title>
        <authorList>
            <person name="Hirose Y."/>
            <person name="Shimura Y."/>
            <person name="Fujisawa T."/>
            <person name="Nakamura Y."/>
            <person name="Kawachi M."/>
        </authorList>
    </citation>
    <scope>NUCLEOTIDE SEQUENCE [LARGE SCALE GENOMIC DNA]</scope>
    <source>
        <strain evidence="6 7">NIES-21</strain>
    </source>
</reference>
<dbReference type="Pfam" id="PF00400">
    <property type="entry name" value="WD40"/>
    <property type="match status" value="7"/>
</dbReference>
<protein>
    <recommendedName>
        <fullName evidence="5">J domain-containing protein</fullName>
    </recommendedName>
</protein>
<dbReference type="InterPro" id="IPR015943">
    <property type="entry name" value="WD40/YVTN_repeat-like_dom_sf"/>
</dbReference>
<dbReference type="InterPro" id="IPR020472">
    <property type="entry name" value="WD40_PAC1"/>
</dbReference>
<dbReference type="InterPro" id="IPR050505">
    <property type="entry name" value="WDR55/POC1"/>
</dbReference>
<dbReference type="InterPro" id="IPR036869">
    <property type="entry name" value="J_dom_sf"/>
</dbReference>
<feature type="repeat" description="WD" evidence="3">
    <location>
        <begin position="347"/>
        <end position="379"/>
    </location>
</feature>
<dbReference type="PANTHER" id="PTHR44019:SF8">
    <property type="entry name" value="POC1 CENTRIOLAR PROTEIN HOMOLOG"/>
    <property type="match status" value="1"/>
</dbReference>
<dbReference type="SMART" id="SM00271">
    <property type="entry name" value="DnaJ"/>
    <property type="match status" value="1"/>
</dbReference>
<dbReference type="CDD" id="cd06257">
    <property type="entry name" value="DnaJ"/>
    <property type="match status" value="1"/>
</dbReference>
<dbReference type="SMART" id="SM00320">
    <property type="entry name" value="WD40"/>
    <property type="match status" value="7"/>
</dbReference>
<dbReference type="Gene3D" id="2.130.10.10">
    <property type="entry name" value="YVTN repeat-like/Quinoprotein amine dehydrogenase"/>
    <property type="match status" value="3"/>
</dbReference>
<accession>A0A1Z4GP72</accession>
<keyword evidence="2" id="KW-0677">Repeat</keyword>
<dbReference type="AlphaFoldDB" id="A0A1Z4GP72"/>
<evidence type="ECO:0000256" key="2">
    <source>
        <dbReference type="ARBA" id="ARBA00022737"/>
    </source>
</evidence>
<feature type="transmembrane region" description="Helical" evidence="4">
    <location>
        <begin position="34"/>
        <end position="57"/>
    </location>
</feature>
<dbReference type="OrthoDB" id="422888at2"/>
<keyword evidence="4" id="KW-0812">Transmembrane</keyword>
<evidence type="ECO:0000256" key="4">
    <source>
        <dbReference type="SAM" id="Phobius"/>
    </source>
</evidence>
<keyword evidence="7" id="KW-1185">Reference proteome</keyword>
<dbReference type="SUPFAM" id="SSF50978">
    <property type="entry name" value="WD40 repeat-like"/>
    <property type="match status" value="1"/>
</dbReference>
<sequence>MIQNSKTGAAFIAGGSLAGAGVSATVGGMGLAGGFGAVGIGTAPVVGAGAVAGAAVYGAFKAVAVGDAAAFGAMGIGAVGGAGFSSVVGGMGIVAPKIGLAFGIGTVPMASVGAVIGLAAYGFAKLLDESEVKETSAQLFERMEEKVLQMDYYNAAVIELGLFLSGEDLSQKFAALEVEDELQALKAEFASAKTEQETVTSNLQLPETWKCVKTLKGHTARVNAIAITPDGNTLVSGSNDRQINLWNLKTGKWFHCFSGQAEAVLSLAISTDGKQIASGCIDRKISTWQIDKKQFLRTFFYSNSPYSHNGFVNSVVFSPDGRFLASGSADKTIKIWGGYTGNLKLALSGHTDAVLSVAISPDSKILASGSVDKTIRLWDCTTWKPLEIFTQHLAAINIVVISPDGHTLISGSTDTTIKLWNLYTKELVCTLTGHSEAVLSVAVSPDGTILASSSHSTIKLWHIPTGNLIHTLAGCRPVAFTPDGKMLVSGGNGGTIKIWSLQGLNQLNLDSLLHQEWWEVLGVDPTTQPQDVKLAYFRLARQYHPDINRYASAKASMQLINKAYQQFQAQLKF</sequence>
<dbReference type="PROSITE" id="PS50294">
    <property type="entry name" value="WD_REPEATS_REGION"/>
    <property type="match status" value="6"/>
</dbReference>
<dbReference type="PANTHER" id="PTHR44019">
    <property type="entry name" value="WD REPEAT-CONTAINING PROTEIN 55"/>
    <property type="match status" value="1"/>
</dbReference>
<dbReference type="Proteomes" id="UP000218287">
    <property type="component" value="Chromosome"/>
</dbReference>
<gene>
    <name evidence="6" type="ORF">NIES21_51710</name>
</gene>
<feature type="transmembrane region" description="Helical" evidence="4">
    <location>
        <begin position="69"/>
        <end position="94"/>
    </location>
</feature>
<evidence type="ECO:0000313" key="7">
    <source>
        <dbReference type="Proteomes" id="UP000218287"/>
    </source>
</evidence>
<dbReference type="SUPFAM" id="SSF46565">
    <property type="entry name" value="Chaperone J-domain"/>
    <property type="match status" value="1"/>
</dbReference>
<dbReference type="PRINTS" id="PR00625">
    <property type="entry name" value="JDOMAIN"/>
</dbReference>
<evidence type="ECO:0000313" key="6">
    <source>
        <dbReference type="EMBL" id="BAY19311.1"/>
    </source>
</evidence>
<evidence type="ECO:0000259" key="5">
    <source>
        <dbReference type="PROSITE" id="PS50076"/>
    </source>
</evidence>
<feature type="repeat" description="WD" evidence="3">
    <location>
        <begin position="431"/>
        <end position="471"/>
    </location>
</feature>
<dbReference type="CDD" id="cd00200">
    <property type="entry name" value="WD40"/>
    <property type="match status" value="1"/>
</dbReference>
<dbReference type="PROSITE" id="PS00678">
    <property type="entry name" value="WD_REPEATS_1"/>
    <property type="match status" value="2"/>
</dbReference>
<feature type="repeat" description="WD" evidence="3">
    <location>
        <begin position="478"/>
        <end position="509"/>
    </location>
</feature>
<dbReference type="Gene3D" id="1.10.287.110">
    <property type="entry name" value="DnaJ domain"/>
    <property type="match status" value="1"/>
</dbReference>
<dbReference type="Pfam" id="PF00226">
    <property type="entry name" value="DnaJ"/>
    <property type="match status" value="1"/>
</dbReference>
<name>A0A1Z4GP72_9CYAN</name>